<evidence type="ECO:0000313" key="14">
    <source>
        <dbReference type="EMBL" id="HAF0892990.1"/>
    </source>
</evidence>
<reference evidence="3" key="2">
    <citation type="submission" date="2018-07" db="EMBL/GenBank/DDBJ databases">
        <authorList>
            <consortium name="GenomeTrakr network: Whole genome sequencing for foodborne pathogen traceback"/>
        </authorList>
    </citation>
    <scope>NUCLEOTIDE SEQUENCE</scope>
    <source>
        <strain evidence="3">ADRDL-16-8871</strain>
    </source>
</reference>
<dbReference type="EMBL" id="DAAUAP010000119">
    <property type="protein sequence ID" value="HAF0892990.1"/>
    <property type="molecule type" value="Genomic_DNA"/>
</dbReference>
<dbReference type="EMBL" id="DAAWBV010000065">
    <property type="protein sequence ID" value="HAF7241922.1"/>
    <property type="molecule type" value="Genomic_DNA"/>
</dbReference>
<evidence type="ECO:0000313" key="10">
    <source>
        <dbReference type="EMBL" id="HAE1642398.1"/>
    </source>
</evidence>
<proteinExistence type="predicted"/>
<dbReference type="EMBL" id="DAATXT010000075">
    <property type="protein sequence ID" value="HAF0562768.1"/>
    <property type="molecule type" value="Genomic_DNA"/>
</dbReference>
<evidence type="ECO:0000313" key="4">
    <source>
        <dbReference type="EMBL" id="HAB1022924.1"/>
    </source>
</evidence>
<evidence type="ECO:0000313" key="2">
    <source>
        <dbReference type="EMBL" id="EBY0578063.1"/>
    </source>
</evidence>
<protein>
    <recommendedName>
        <fullName evidence="1">InsA N-terminal zinc ribbon domain-containing protein</fullName>
    </recommendedName>
</protein>
<accession>A0A625AC32</accession>
<dbReference type="EMBL" id="DAAFPI010000032">
    <property type="protein sequence ID" value="HAB1022924.1"/>
    <property type="molecule type" value="Genomic_DNA"/>
</dbReference>
<dbReference type="Pfam" id="PF03811">
    <property type="entry name" value="Zn_ribbon_InsA"/>
    <property type="match status" value="1"/>
</dbReference>
<dbReference type="EMBL" id="DAAWFY010000029">
    <property type="protein sequence ID" value="HAF7735157.1"/>
    <property type="molecule type" value="Genomic_DNA"/>
</dbReference>
<dbReference type="EMBL" id="DAARAJ010000037">
    <property type="protein sequence ID" value="HAE1642398.1"/>
    <property type="molecule type" value="Genomic_DNA"/>
</dbReference>
<evidence type="ECO:0000313" key="9">
    <source>
        <dbReference type="EMBL" id="HAE1606078.1"/>
    </source>
</evidence>
<evidence type="ECO:0000313" key="8">
    <source>
        <dbReference type="EMBL" id="HAE1324571.1"/>
    </source>
</evidence>
<reference evidence="2" key="3">
    <citation type="submission" date="2018-07" db="EMBL/GenBank/DDBJ databases">
        <authorList>
            <person name="Ashton P.M."/>
            <person name="Dallman T."/>
            <person name="Nair S."/>
            <person name="De Pinna E."/>
            <person name="Peters T."/>
            <person name="Grant K."/>
        </authorList>
    </citation>
    <scope>NUCLEOTIDE SEQUENCE</scope>
    <source>
        <strain evidence="2">152447</strain>
    </source>
</reference>
<dbReference type="EMBL" id="DAAPXI010000024">
    <property type="protein sequence ID" value="HAD8177397.1"/>
    <property type="molecule type" value="Genomic_DNA"/>
</dbReference>
<evidence type="ECO:0000313" key="12">
    <source>
        <dbReference type="EMBL" id="HAE7560496.1"/>
    </source>
</evidence>
<name>A0A625AC32_SALET</name>
<evidence type="ECO:0000313" key="11">
    <source>
        <dbReference type="EMBL" id="HAE7506318.1"/>
    </source>
</evidence>
<dbReference type="EMBL" id="DAAFWQ010000156">
    <property type="protein sequence ID" value="HAB1827487.1"/>
    <property type="molecule type" value="Genomic_DNA"/>
</dbReference>
<gene>
    <name evidence="3" type="ORF">BH418_23940</name>
    <name evidence="2" type="ORF">DUR08_24525</name>
    <name evidence="7" type="ORF">G1157_24105</name>
    <name evidence="9" type="ORF">G2960_20495</name>
    <name evidence="8" type="ORF">G2966_23230</name>
    <name evidence="10" type="ORF">G2970_22810</name>
    <name evidence="11" type="ORF">G4P07_004730</name>
    <name evidence="12" type="ORF">G4P20_004759</name>
    <name evidence="16" type="ORF">G9336_004709</name>
    <name evidence="13" type="ORF">G9C70_004560</name>
    <name evidence="14" type="ORF">G9G25_004994</name>
    <name evidence="15" type="ORF">G9X09_004548</name>
    <name evidence="5" type="ORF">GB388_23270</name>
    <name evidence="6" type="ORF">GB430_22130</name>
    <name evidence="4" type="ORF">GBX75_21350</name>
</gene>
<dbReference type="InterPro" id="IPR003220">
    <property type="entry name" value="InsA_N_dom_Znf"/>
</dbReference>
<dbReference type="EMBL" id="DAAQXW010000046">
    <property type="protein sequence ID" value="HAE1324571.1"/>
    <property type="molecule type" value="Genomic_DNA"/>
</dbReference>
<evidence type="ECO:0000313" key="16">
    <source>
        <dbReference type="EMBL" id="HAF7735157.1"/>
    </source>
</evidence>
<dbReference type="EMBL" id="DAAGSJ010000062">
    <property type="protein sequence ID" value="HAB4368670.1"/>
    <property type="molecule type" value="Genomic_DNA"/>
</dbReference>
<dbReference type="EMBL" id="AALSOQ010000048">
    <property type="protein sequence ID" value="EDC9469714.1"/>
    <property type="molecule type" value="Genomic_DNA"/>
</dbReference>
<evidence type="ECO:0000313" key="5">
    <source>
        <dbReference type="EMBL" id="HAB1827487.1"/>
    </source>
</evidence>
<evidence type="ECO:0000313" key="6">
    <source>
        <dbReference type="EMBL" id="HAB4368670.1"/>
    </source>
</evidence>
<evidence type="ECO:0000313" key="3">
    <source>
        <dbReference type="EMBL" id="EDC9469714.1"/>
    </source>
</evidence>
<organism evidence="4">
    <name type="scientific">Salmonella enterica subsp. enterica serovar Agona</name>
    <dbReference type="NCBI Taxonomy" id="58095"/>
    <lineage>
        <taxon>Bacteria</taxon>
        <taxon>Pseudomonadati</taxon>
        <taxon>Pseudomonadota</taxon>
        <taxon>Gammaproteobacteria</taxon>
        <taxon>Enterobacterales</taxon>
        <taxon>Enterobacteriaceae</taxon>
        <taxon>Salmonella</taxon>
    </lineage>
</organism>
<dbReference type="EMBL" id="DAASYN010000034">
    <property type="protein sequence ID" value="HAE7560496.1"/>
    <property type="molecule type" value="Genomic_DNA"/>
</dbReference>
<evidence type="ECO:0000259" key="1">
    <source>
        <dbReference type="Pfam" id="PF03811"/>
    </source>
</evidence>
<comment type="caution">
    <text evidence="4">The sequence shown here is derived from an EMBL/GenBank/DDBJ whole genome shotgun (WGS) entry which is preliminary data.</text>
</comment>
<reference evidence="4" key="1">
    <citation type="journal article" date="2018" name="Genome Biol.">
        <title>SKESA: strategic k-mer extension for scrupulous assemblies.</title>
        <authorList>
            <person name="Souvorov A."/>
            <person name="Agarwala R."/>
            <person name="Lipman D.J."/>
        </authorList>
    </citation>
    <scope>NUCLEOTIDE SEQUENCE</scope>
    <source>
        <strain evidence="11">10-7243</strain>
        <strain evidence="12">11-5588</strain>
        <strain evidence="13">12-3191</strain>
        <strain evidence="14">12-8479</strain>
        <strain evidence="16">13-2460</strain>
        <strain evidence="7">CE06.035</strain>
        <strain evidence="15">Salm201708953</strain>
        <strain evidence="4">Salmonella enterica</strain>
    </source>
</reference>
<dbReference type="EMBL" id="DAARAH010000042">
    <property type="protein sequence ID" value="HAE1606078.1"/>
    <property type="molecule type" value="Genomic_DNA"/>
</dbReference>
<dbReference type="GO" id="GO:0006313">
    <property type="term" value="P:DNA transposition"/>
    <property type="evidence" value="ECO:0007669"/>
    <property type="project" value="InterPro"/>
</dbReference>
<reference evidence="4" key="4">
    <citation type="submission" date="2019-10" db="EMBL/GenBank/DDBJ databases">
        <authorList>
            <consortium name="NCBI Pathogen Detection Project"/>
        </authorList>
    </citation>
    <scope>NUCLEOTIDE SEQUENCE</scope>
    <source>
        <strain evidence="11">10-7243</strain>
        <strain evidence="12">11-5588</strain>
        <strain evidence="13">12-3191</strain>
        <strain evidence="14">12-8479</strain>
        <strain evidence="16">13-2460</strain>
        <strain evidence="7">CE06.035</strain>
        <strain evidence="15">Salm201708953</strain>
        <strain evidence="4">Salmonella enterica</strain>
    </source>
</reference>
<evidence type="ECO:0000313" key="15">
    <source>
        <dbReference type="EMBL" id="HAF7241922.1"/>
    </source>
</evidence>
<feature type="domain" description="InsA N-terminal zinc ribbon" evidence="1">
    <location>
        <begin position="11"/>
        <end position="45"/>
    </location>
</feature>
<sequence>MVIYCYLRFSMVTVTVHCPRCHSDEIYRHGCSSSRHERFRCRSCKRVFQLSCICKARKSGVKDKTYYLSHFTSNYCIYLII</sequence>
<dbReference type="AlphaFoldDB" id="A0A625AC32"/>
<dbReference type="EMBL" id="DAASXW010000031">
    <property type="protein sequence ID" value="HAE7506318.1"/>
    <property type="molecule type" value="Genomic_DNA"/>
</dbReference>
<evidence type="ECO:0000313" key="7">
    <source>
        <dbReference type="EMBL" id="HAD8177397.1"/>
    </source>
</evidence>
<dbReference type="EMBL" id="AAHMZR010000053">
    <property type="protein sequence ID" value="EBY0578063.1"/>
    <property type="molecule type" value="Genomic_DNA"/>
</dbReference>
<evidence type="ECO:0000313" key="13">
    <source>
        <dbReference type="EMBL" id="HAF0562768.1"/>
    </source>
</evidence>